<gene>
    <name evidence="4" type="ORF">CMV_024373</name>
</gene>
<dbReference type="EMBL" id="JRKL02005858">
    <property type="protein sequence ID" value="KAF3949799.1"/>
    <property type="molecule type" value="Genomic_DNA"/>
</dbReference>
<dbReference type="Proteomes" id="UP000737018">
    <property type="component" value="Unassembled WGS sequence"/>
</dbReference>
<accession>A0A8J4VI15</accession>
<feature type="region of interest" description="Disordered" evidence="3">
    <location>
        <begin position="1"/>
        <end position="22"/>
    </location>
</feature>
<feature type="compositionally biased region" description="Basic and acidic residues" evidence="3">
    <location>
        <begin position="113"/>
        <end position="139"/>
    </location>
</feature>
<dbReference type="Gene3D" id="3.40.50.300">
    <property type="entry name" value="P-loop containing nucleotide triphosphate hydrolases"/>
    <property type="match status" value="1"/>
</dbReference>
<dbReference type="PANTHER" id="PTHR18934:SF85">
    <property type="entry name" value="ATP-DEPENDENT RNA HELICASE DHX8"/>
    <property type="match status" value="1"/>
</dbReference>
<reference evidence="4" key="1">
    <citation type="submission" date="2020-03" db="EMBL/GenBank/DDBJ databases">
        <title>Castanea mollissima Vanexum genome sequencing.</title>
        <authorList>
            <person name="Staton M."/>
        </authorList>
    </citation>
    <scope>NUCLEOTIDE SEQUENCE</scope>
    <source>
        <tissue evidence="4">Leaf</tissue>
    </source>
</reference>
<feature type="compositionally biased region" description="Basic and acidic residues" evidence="3">
    <location>
        <begin position="13"/>
        <end position="22"/>
    </location>
</feature>
<dbReference type="InterPro" id="IPR027417">
    <property type="entry name" value="P-loop_NTPase"/>
</dbReference>
<organism evidence="4 5">
    <name type="scientific">Castanea mollissima</name>
    <name type="common">Chinese chestnut</name>
    <dbReference type="NCBI Taxonomy" id="60419"/>
    <lineage>
        <taxon>Eukaryota</taxon>
        <taxon>Viridiplantae</taxon>
        <taxon>Streptophyta</taxon>
        <taxon>Embryophyta</taxon>
        <taxon>Tracheophyta</taxon>
        <taxon>Spermatophyta</taxon>
        <taxon>Magnoliopsida</taxon>
        <taxon>eudicotyledons</taxon>
        <taxon>Gunneridae</taxon>
        <taxon>Pentapetalae</taxon>
        <taxon>rosids</taxon>
        <taxon>fabids</taxon>
        <taxon>Fagales</taxon>
        <taxon>Fagaceae</taxon>
        <taxon>Castanea</taxon>
    </lineage>
</organism>
<dbReference type="PANTHER" id="PTHR18934">
    <property type="entry name" value="ATP-DEPENDENT RNA HELICASE"/>
    <property type="match status" value="1"/>
</dbReference>
<dbReference type="EC" id="3.6.4.13" evidence="1"/>
<feature type="region of interest" description="Disordered" evidence="3">
    <location>
        <begin position="112"/>
        <end position="143"/>
    </location>
</feature>
<dbReference type="OrthoDB" id="1684135at2759"/>
<proteinExistence type="predicted"/>
<keyword evidence="5" id="KW-1185">Reference proteome</keyword>
<evidence type="ECO:0000256" key="1">
    <source>
        <dbReference type="ARBA" id="ARBA00012552"/>
    </source>
</evidence>
<dbReference type="GO" id="GO:0071013">
    <property type="term" value="C:catalytic step 2 spliceosome"/>
    <property type="evidence" value="ECO:0007669"/>
    <property type="project" value="TreeGrafter"/>
</dbReference>
<comment type="catalytic activity">
    <reaction evidence="2">
        <text>ATP + H2O = ADP + phosphate + H(+)</text>
        <dbReference type="Rhea" id="RHEA:13065"/>
        <dbReference type="ChEBI" id="CHEBI:15377"/>
        <dbReference type="ChEBI" id="CHEBI:15378"/>
        <dbReference type="ChEBI" id="CHEBI:30616"/>
        <dbReference type="ChEBI" id="CHEBI:43474"/>
        <dbReference type="ChEBI" id="CHEBI:456216"/>
        <dbReference type="EC" id="3.6.4.13"/>
    </reaction>
</comment>
<name>A0A8J4VI15_9ROSI</name>
<dbReference type="AlphaFoldDB" id="A0A8J4VI15"/>
<feature type="compositionally biased region" description="Polar residues" evidence="3">
    <location>
        <begin position="1"/>
        <end position="10"/>
    </location>
</feature>
<comment type="caution">
    <text evidence="4">The sequence shown here is derived from an EMBL/GenBank/DDBJ whole genome shotgun (WGS) entry which is preliminary data.</text>
</comment>
<evidence type="ECO:0000256" key="2">
    <source>
        <dbReference type="ARBA" id="ARBA00047984"/>
    </source>
</evidence>
<sequence>MIHMNKSMSRINPEAKSRPGGREIRRMVQVVVQSWSLGPMLMEVKNIFSNLDNLYTKILDITNCLKENGTELPDYLVRTLLTIIHAILPPPKRKPRKKEGVDKAKYSALAIADSKERHSNREDNGDSVHHKRGDSDKPSKLSIQEQRQSLPIYKLKRELIQAMHDNQVLVLIGETGSGKF</sequence>
<evidence type="ECO:0000313" key="5">
    <source>
        <dbReference type="Proteomes" id="UP000737018"/>
    </source>
</evidence>
<dbReference type="GO" id="GO:0000390">
    <property type="term" value="P:spliceosomal complex disassembly"/>
    <property type="evidence" value="ECO:0007669"/>
    <property type="project" value="TreeGrafter"/>
</dbReference>
<dbReference type="GO" id="GO:0003724">
    <property type="term" value="F:RNA helicase activity"/>
    <property type="evidence" value="ECO:0007669"/>
    <property type="project" value="UniProtKB-EC"/>
</dbReference>
<evidence type="ECO:0000313" key="4">
    <source>
        <dbReference type="EMBL" id="KAF3949799.1"/>
    </source>
</evidence>
<protein>
    <recommendedName>
        <fullName evidence="1">RNA helicase</fullName>
        <ecNumber evidence="1">3.6.4.13</ecNumber>
    </recommendedName>
</protein>
<evidence type="ECO:0000256" key="3">
    <source>
        <dbReference type="SAM" id="MobiDB-lite"/>
    </source>
</evidence>
<dbReference type="GO" id="GO:0003723">
    <property type="term" value="F:RNA binding"/>
    <property type="evidence" value="ECO:0007669"/>
    <property type="project" value="TreeGrafter"/>
</dbReference>